<protein>
    <recommendedName>
        <fullName evidence="3">histidine kinase</fullName>
        <ecNumber evidence="3">2.7.13.3</ecNumber>
    </recommendedName>
</protein>
<gene>
    <name evidence="10" type="ORF">D7V94_09340</name>
</gene>
<evidence type="ECO:0000313" key="11">
    <source>
        <dbReference type="Proteomes" id="UP000280696"/>
    </source>
</evidence>
<keyword evidence="4" id="KW-0597">Phosphoprotein</keyword>
<keyword evidence="6 10" id="KW-0418">Kinase</keyword>
<keyword evidence="5" id="KW-0808">Transferase</keyword>
<dbReference type="GO" id="GO:0005886">
    <property type="term" value="C:plasma membrane"/>
    <property type="evidence" value="ECO:0007669"/>
    <property type="project" value="TreeGrafter"/>
</dbReference>
<dbReference type="PANTHER" id="PTHR45453">
    <property type="entry name" value="PHOSPHATE REGULON SENSOR PROTEIN PHOR"/>
    <property type="match status" value="1"/>
</dbReference>
<feature type="transmembrane region" description="Helical" evidence="8">
    <location>
        <begin position="12"/>
        <end position="33"/>
    </location>
</feature>
<dbReference type="AlphaFoldDB" id="A0A3A9AVA8"/>
<comment type="caution">
    <text evidence="10">The sequence shown here is derived from an EMBL/GenBank/DDBJ whole genome shotgun (WGS) entry which is preliminary data.</text>
</comment>
<dbReference type="Gene3D" id="3.30.565.10">
    <property type="entry name" value="Histidine kinase-like ATPase, C-terminal domain"/>
    <property type="match status" value="1"/>
</dbReference>
<accession>A0A3A9AVA8</accession>
<dbReference type="CDD" id="cd00082">
    <property type="entry name" value="HisKA"/>
    <property type="match status" value="1"/>
</dbReference>
<keyword evidence="8" id="KW-1133">Transmembrane helix</keyword>
<dbReference type="GO" id="GO:0000155">
    <property type="term" value="F:phosphorelay sensor kinase activity"/>
    <property type="evidence" value="ECO:0007669"/>
    <property type="project" value="InterPro"/>
</dbReference>
<dbReference type="InterPro" id="IPR036890">
    <property type="entry name" value="HATPase_C_sf"/>
</dbReference>
<dbReference type="InterPro" id="IPR003594">
    <property type="entry name" value="HATPase_dom"/>
</dbReference>
<dbReference type="PROSITE" id="PS50109">
    <property type="entry name" value="HIS_KIN"/>
    <property type="match status" value="1"/>
</dbReference>
<keyword evidence="7" id="KW-0902">Two-component regulatory system</keyword>
<dbReference type="Pfam" id="PF02518">
    <property type="entry name" value="HATPase_c"/>
    <property type="match status" value="1"/>
</dbReference>
<dbReference type="EC" id="2.7.13.3" evidence="3"/>
<comment type="subcellular location">
    <subcellularLocation>
        <location evidence="2">Membrane</location>
    </subcellularLocation>
</comment>
<dbReference type="OrthoDB" id="9773956at2"/>
<dbReference type="SMART" id="SM00388">
    <property type="entry name" value="HisKA"/>
    <property type="match status" value="1"/>
</dbReference>
<dbReference type="Pfam" id="PF00512">
    <property type="entry name" value="HisKA"/>
    <property type="match status" value="1"/>
</dbReference>
<dbReference type="GO" id="GO:0004721">
    <property type="term" value="F:phosphoprotein phosphatase activity"/>
    <property type="evidence" value="ECO:0007669"/>
    <property type="project" value="TreeGrafter"/>
</dbReference>
<organism evidence="10 11">
    <name type="scientific">Parablautia intestinalis</name>
    <dbReference type="NCBI Taxonomy" id="2320100"/>
    <lineage>
        <taxon>Bacteria</taxon>
        <taxon>Bacillati</taxon>
        <taxon>Bacillota</taxon>
        <taxon>Clostridia</taxon>
        <taxon>Lachnospirales</taxon>
        <taxon>Lachnospiraceae</taxon>
        <taxon>Parablautia</taxon>
    </lineage>
</organism>
<dbReference type="SUPFAM" id="SSF55874">
    <property type="entry name" value="ATPase domain of HSP90 chaperone/DNA topoisomerase II/histidine kinase"/>
    <property type="match status" value="1"/>
</dbReference>
<dbReference type="Gene3D" id="1.10.287.130">
    <property type="match status" value="1"/>
</dbReference>
<dbReference type="InterPro" id="IPR004358">
    <property type="entry name" value="Sig_transdc_His_kin-like_C"/>
</dbReference>
<evidence type="ECO:0000259" key="9">
    <source>
        <dbReference type="PROSITE" id="PS50109"/>
    </source>
</evidence>
<keyword evidence="11" id="KW-1185">Reference proteome</keyword>
<feature type="transmembrane region" description="Helical" evidence="8">
    <location>
        <begin position="39"/>
        <end position="61"/>
    </location>
</feature>
<evidence type="ECO:0000256" key="5">
    <source>
        <dbReference type="ARBA" id="ARBA00022679"/>
    </source>
</evidence>
<dbReference type="InterPro" id="IPR005467">
    <property type="entry name" value="His_kinase_dom"/>
</dbReference>
<dbReference type="PANTHER" id="PTHR45453:SF1">
    <property type="entry name" value="PHOSPHATE REGULON SENSOR PROTEIN PHOR"/>
    <property type="match status" value="1"/>
</dbReference>
<comment type="catalytic activity">
    <reaction evidence="1">
        <text>ATP + protein L-histidine = ADP + protein N-phospho-L-histidine.</text>
        <dbReference type="EC" id="2.7.13.3"/>
    </reaction>
</comment>
<dbReference type="RefSeq" id="WP_120469091.1">
    <property type="nucleotide sequence ID" value="NZ_RAYQ01000009.1"/>
</dbReference>
<evidence type="ECO:0000256" key="3">
    <source>
        <dbReference type="ARBA" id="ARBA00012438"/>
    </source>
</evidence>
<evidence type="ECO:0000313" key="10">
    <source>
        <dbReference type="EMBL" id="RKI91481.1"/>
    </source>
</evidence>
<dbReference type="PRINTS" id="PR00344">
    <property type="entry name" value="BCTRLSENSOR"/>
</dbReference>
<dbReference type="InterPro" id="IPR036097">
    <property type="entry name" value="HisK_dim/P_sf"/>
</dbReference>
<sequence>MKTVKFSINRICVVISALLAFLFASVAVFLYLLTDNAAAVYAILFLAVLVYGGMFSFIAIVRKKLTAFSDMLCRQLDGMMQGNAANLEFAEEESLFYKISHRLSRLYGIMCENRQSIAREREDLQELISDVSHQVKTPIANLKMIETTLLERDIPEQKQKEFLSAMGGQLDKLDFLMQTLIKTSRLETGIISLEKKKQPIYDTLASALGGILLNAEKKNIKVLVHCPESIEVTHDKKWTSEALFNILDNAVKYTPGGGEIRVKAEKWEMYLKIDISDNGKGIPEKHHAEIFKRFYRESEVHDIDGIGIGLYLTREIITMQGGYVKVTSSSQRGATFSVFLPAD</sequence>
<evidence type="ECO:0000256" key="7">
    <source>
        <dbReference type="ARBA" id="ARBA00023012"/>
    </source>
</evidence>
<dbReference type="GO" id="GO:0016036">
    <property type="term" value="P:cellular response to phosphate starvation"/>
    <property type="evidence" value="ECO:0007669"/>
    <property type="project" value="TreeGrafter"/>
</dbReference>
<evidence type="ECO:0000256" key="1">
    <source>
        <dbReference type="ARBA" id="ARBA00000085"/>
    </source>
</evidence>
<dbReference type="EMBL" id="RAYQ01000009">
    <property type="protein sequence ID" value="RKI91481.1"/>
    <property type="molecule type" value="Genomic_DNA"/>
</dbReference>
<keyword evidence="8" id="KW-0812">Transmembrane</keyword>
<evidence type="ECO:0000256" key="8">
    <source>
        <dbReference type="SAM" id="Phobius"/>
    </source>
</evidence>
<name>A0A3A9AVA8_9FIRM</name>
<dbReference type="SMART" id="SM00387">
    <property type="entry name" value="HATPase_c"/>
    <property type="match status" value="1"/>
</dbReference>
<evidence type="ECO:0000256" key="6">
    <source>
        <dbReference type="ARBA" id="ARBA00022777"/>
    </source>
</evidence>
<reference evidence="10 11" key="1">
    <citation type="submission" date="2018-09" db="EMBL/GenBank/DDBJ databases">
        <title>Murine metabolic-syndrome-specific gut microbial biobank.</title>
        <authorList>
            <person name="Liu C."/>
        </authorList>
    </citation>
    <scope>NUCLEOTIDE SEQUENCE [LARGE SCALE GENOMIC DNA]</scope>
    <source>
        <strain evidence="10 11">0.1xD8-82</strain>
    </source>
</reference>
<feature type="domain" description="Histidine kinase" evidence="9">
    <location>
        <begin position="130"/>
        <end position="343"/>
    </location>
</feature>
<keyword evidence="8" id="KW-0472">Membrane</keyword>
<dbReference type="InterPro" id="IPR003661">
    <property type="entry name" value="HisK_dim/P_dom"/>
</dbReference>
<evidence type="ECO:0000256" key="2">
    <source>
        <dbReference type="ARBA" id="ARBA00004370"/>
    </source>
</evidence>
<dbReference type="CDD" id="cd00075">
    <property type="entry name" value="HATPase"/>
    <property type="match status" value="1"/>
</dbReference>
<dbReference type="Proteomes" id="UP000280696">
    <property type="component" value="Unassembled WGS sequence"/>
</dbReference>
<proteinExistence type="predicted"/>
<evidence type="ECO:0000256" key="4">
    <source>
        <dbReference type="ARBA" id="ARBA00022553"/>
    </source>
</evidence>
<dbReference type="SUPFAM" id="SSF47384">
    <property type="entry name" value="Homodimeric domain of signal transducing histidine kinase"/>
    <property type="match status" value="1"/>
</dbReference>
<dbReference type="InterPro" id="IPR050351">
    <property type="entry name" value="BphY/WalK/GraS-like"/>
</dbReference>